<sequence length="141" mass="17167">MKQERAAYLQSALDEERQRFQLEADNDKQRLKLALEATADKEKKLAEEVEKQRSRALELQQQLHEMQLEHAEWKHTTKVKLSQMIEELKNDFLQEQREMQEKYDYAVYLLRNARDDIVELGQRNEDLEKRLHELIIWDKTW</sequence>
<dbReference type="STRING" id="761204.W2PTW6"/>
<name>W2PTW6_PHYN3</name>
<dbReference type="AlphaFoldDB" id="W2PTW6"/>
<gene>
    <name evidence="2" type="ORF">PPTG_15066</name>
</gene>
<dbReference type="GeneID" id="20184287"/>
<protein>
    <submittedName>
        <fullName evidence="2">Uncharacterized protein</fullName>
    </submittedName>
</protein>
<evidence type="ECO:0000256" key="1">
    <source>
        <dbReference type="SAM" id="Coils"/>
    </source>
</evidence>
<feature type="coiled-coil region" evidence="1">
    <location>
        <begin position="28"/>
        <end position="130"/>
    </location>
</feature>
<accession>W2PTW6</accession>
<dbReference type="RefSeq" id="XP_008910320.1">
    <property type="nucleotide sequence ID" value="XM_008912072.1"/>
</dbReference>
<reference evidence="3" key="1">
    <citation type="submission" date="2011-12" db="EMBL/GenBank/DDBJ databases">
        <authorList>
            <consortium name="The Broad Institute Genome Sequencing Platform"/>
            <person name="Russ C."/>
            <person name="Tyler B."/>
            <person name="Panabieres F."/>
            <person name="Shan W."/>
            <person name="Tripathy S."/>
            <person name="Grunwald N."/>
            <person name="Machado M."/>
            <person name="Young S.K."/>
            <person name="Zeng Q."/>
            <person name="Gargeya S."/>
            <person name="Fitzgerald M."/>
            <person name="Haas B."/>
            <person name="Abouelleil A."/>
            <person name="Alvarado L."/>
            <person name="Arachchi H.M."/>
            <person name="Berlin A."/>
            <person name="Chapman S.B."/>
            <person name="Gearin G."/>
            <person name="Goldberg J."/>
            <person name="Griggs A."/>
            <person name="Gujja S."/>
            <person name="Hansen M."/>
            <person name="Heiman D."/>
            <person name="Howarth C."/>
            <person name="Larimer J."/>
            <person name="Lui A."/>
            <person name="MacDonald P.J.P."/>
            <person name="McCowen C."/>
            <person name="Montmayeur A."/>
            <person name="Murphy C."/>
            <person name="Neiman D."/>
            <person name="Pearson M."/>
            <person name="Priest M."/>
            <person name="Roberts A."/>
            <person name="Saif S."/>
            <person name="Shea T."/>
            <person name="Sisk P."/>
            <person name="Stolte C."/>
            <person name="Sykes S."/>
            <person name="Wortman J."/>
            <person name="Nusbaum C."/>
            <person name="Birren B."/>
        </authorList>
    </citation>
    <scope>NUCLEOTIDE SEQUENCE [LARGE SCALE GENOMIC DNA]</scope>
    <source>
        <strain evidence="3">INRA-310</strain>
    </source>
</reference>
<evidence type="ECO:0000313" key="2">
    <source>
        <dbReference type="EMBL" id="ETN04393.1"/>
    </source>
</evidence>
<evidence type="ECO:0000313" key="3">
    <source>
        <dbReference type="Proteomes" id="UP000018817"/>
    </source>
</evidence>
<reference evidence="2 3" key="2">
    <citation type="submission" date="2013-11" db="EMBL/GenBank/DDBJ databases">
        <title>The Genome Sequence of Phytophthora parasitica INRA-310.</title>
        <authorList>
            <consortium name="The Broad Institute Genomics Platform"/>
            <person name="Russ C."/>
            <person name="Tyler B."/>
            <person name="Panabieres F."/>
            <person name="Shan W."/>
            <person name="Tripathy S."/>
            <person name="Grunwald N."/>
            <person name="Machado M."/>
            <person name="Johnson C.S."/>
            <person name="Arredondo F."/>
            <person name="Hong C."/>
            <person name="Coffey M."/>
            <person name="Young S.K."/>
            <person name="Zeng Q."/>
            <person name="Gargeya S."/>
            <person name="Fitzgerald M."/>
            <person name="Abouelleil A."/>
            <person name="Alvarado L."/>
            <person name="Chapman S.B."/>
            <person name="Gainer-Dewar J."/>
            <person name="Goldberg J."/>
            <person name="Griggs A."/>
            <person name="Gujja S."/>
            <person name="Hansen M."/>
            <person name="Howarth C."/>
            <person name="Imamovic A."/>
            <person name="Ireland A."/>
            <person name="Larimer J."/>
            <person name="McCowan C."/>
            <person name="Murphy C."/>
            <person name="Pearson M."/>
            <person name="Poon T.W."/>
            <person name="Priest M."/>
            <person name="Roberts A."/>
            <person name="Saif S."/>
            <person name="Shea T."/>
            <person name="Sykes S."/>
            <person name="Wortman J."/>
            <person name="Nusbaum C."/>
            <person name="Birren B."/>
        </authorList>
    </citation>
    <scope>NUCLEOTIDE SEQUENCE [LARGE SCALE GENOMIC DNA]</scope>
    <source>
        <strain evidence="2 3">INRA-310</strain>
    </source>
</reference>
<organism evidence="2 3">
    <name type="scientific">Phytophthora nicotianae (strain INRA-310)</name>
    <name type="common">Phytophthora parasitica</name>
    <dbReference type="NCBI Taxonomy" id="761204"/>
    <lineage>
        <taxon>Eukaryota</taxon>
        <taxon>Sar</taxon>
        <taxon>Stramenopiles</taxon>
        <taxon>Oomycota</taxon>
        <taxon>Peronosporomycetes</taxon>
        <taxon>Peronosporales</taxon>
        <taxon>Peronosporaceae</taxon>
        <taxon>Phytophthora</taxon>
    </lineage>
</organism>
<proteinExistence type="predicted"/>
<dbReference type="Proteomes" id="UP000018817">
    <property type="component" value="Unassembled WGS sequence"/>
</dbReference>
<keyword evidence="1" id="KW-0175">Coiled coil</keyword>
<dbReference type="EMBL" id="KI669604">
    <property type="protein sequence ID" value="ETN04393.1"/>
    <property type="molecule type" value="Genomic_DNA"/>
</dbReference>
<dbReference type="VEuPathDB" id="FungiDB:PPTG_15066"/>